<feature type="transmembrane region" description="Helical" evidence="6">
    <location>
        <begin position="90"/>
        <end position="114"/>
    </location>
</feature>
<dbReference type="InterPro" id="IPR004307">
    <property type="entry name" value="TspO_MBR"/>
</dbReference>
<keyword evidence="3 6" id="KW-0812">Transmembrane</keyword>
<evidence type="ECO:0000256" key="6">
    <source>
        <dbReference type="SAM" id="Phobius"/>
    </source>
</evidence>
<comment type="subcellular location">
    <subcellularLocation>
        <location evidence="1">Membrane</location>
        <topology evidence="1">Multi-pass membrane protein</topology>
    </subcellularLocation>
</comment>
<evidence type="ECO:0000256" key="5">
    <source>
        <dbReference type="ARBA" id="ARBA00023136"/>
    </source>
</evidence>
<dbReference type="FunFam" id="1.20.1260.100:FF:000001">
    <property type="entry name" value="translocator protein 2"/>
    <property type="match status" value="1"/>
</dbReference>
<evidence type="ECO:0000256" key="2">
    <source>
        <dbReference type="ARBA" id="ARBA00007524"/>
    </source>
</evidence>
<dbReference type="GO" id="GO:0016020">
    <property type="term" value="C:membrane"/>
    <property type="evidence" value="ECO:0007669"/>
    <property type="project" value="UniProtKB-SubCell"/>
</dbReference>
<dbReference type="PANTHER" id="PTHR10057">
    <property type="entry name" value="PERIPHERAL-TYPE BENZODIAZEPINE RECEPTOR"/>
    <property type="match status" value="1"/>
</dbReference>
<name>A0A6P2D4I5_9BACT</name>
<dbReference type="AlphaFoldDB" id="A0A6P2D4I5"/>
<dbReference type="InterPro" id="IPR038330">
    <property type="entry name" value="TspO/MBR-related_sf"/>
</dbReference>
<dbReference type="EMBL" id="LR593886">
    <property type="protein sequence ID" value="VTR95983.1"/>
    <property type="molecule type" value="Genomic_DNA"/>
</dbReference>
<gene>
    <name evidence="7" type="ORF">SOIL9_17310</name>
</gene>
<feature type="transmembrane region" description="Helical" evidence="6">
    <location>
        <begin position="120"/>
        <end position="140"/>
    </location>
</feature>
<dbReference type="GO" id="GO:0033013">
    <property type="term" value="P:tetrapyrrole metabolic process"/>
    <property type="evidence" value="ECO:0007669"/>
    <property type="project" value="UniProtKB-ARBA"/>
</dbReference>
<dbReference type="KEGG" id="gms:SOIL9_17310"/>
<accession>A0A6P2D4I5</accession>
<feature type="transmembrane region" description="Helical" evidence="6">
    <location>
        <begin position="21"/>
        <end position="41"/>
    </location>
</feature>
<evidence type="ECO:0000256" key="4">
    <source>
        <dbReference type="ARBA" id="ARBA00022989"/>
    </source>
</evidence>
<dbReference type="Pfam" id="PF03073">
    <property type="entry name" value="TspO_MBR"/>
    <property type="match status" value="1"/>
</dbReference>
<evidence type="ECO:0000313" key="8">
    <source>
        <dbReference type="Proteomes" id="UP000464178"/>
    </source>
</evidence>
<evidence type="ECO:0000313" key="7">
    <source>
        <dbReference type="EMBL" id="VTR95983.1"/>
    </source>
</evidence>
<dbReference type="RefSeq" id="WP_082840765.1">
    <property type="nucleotide sequence ID" value="NZ_LR593886.1"/>
</dbReference>
<feature type="transmembrane region" description="Helical" evidence="6">
    <location>
        <begin position="152"/>
        <end position="170"/>
    </location>
</feature>
<keyword evidence="8" id="KW-1185">Reference proteome</keyword>
<comment type="similarity">
    <text evidence="2">Belongs to the TspO/BZRP family.</text>
</comment>
<dbReference type="Proteomes" id="UP000464178">
    <property type="component" value="Chromosome"/>
</dbReference>
<keyword evidence="5 6" id="KW-0472">Membrane</keyword>
<dbReference type="PANTHER" id="PTHR10057:SF0">
    <property type="entry name" value="TRANSLOCATOR PROTEIN"/>
    <property type="match status" value="1"/>
</dbReference>
<protein>
    <recommendedName>
        <fullName evidence="9">TspO/MBR family protein</fullName>
    </recommendedName>
</protein>
<keyword evidence="4 6" id="KW-1133">Transmembrane helix</keyword>
<sequence>MSSLTCNSVGSTTKPGPGLTGVAVIVSATALVGVLGGLITAPAVDSWYRELSKPSWTPPDWVFGPVWAALYAMMAIAASIVWVERNSDDVCCPLSAFGVQLGLNLAWSVCFFGLHSPLLGFLDICLLWVMVAVTMAEFFLVSRVAGLLMVPYWLWVTFAAALNATIVIHGG</sequence>
<dbReference type="PIRSF" id="PIRSF005859">
    <property type="entry name" value="PBR"/>
    <property type="match status" value="1"/>
</dbReference>
<reference evidence="7 8" key="1">
    <citation type="submission" date="2019-05" db="EMBL/GenBank/DDBJ databases">
        <authorList>
            <consortium name="Science for Life Laboratories"/>
        </authorList>
    </citation>
    <scope>NUCLEOTIDE SEQUENCE [LARGE SCALE GENOMIC DNA]</scope>
    <source>
        <strain evidence="7">Soil9</strain>
    </source>
</reference>
<organism evidence="7 8">
    <name type="scientific">Gemmata massiliana</name>
    <dbReference type="NCBI Taxonomy" id="1210884"/>
    <lineage>
        <taxon>Bacteria</taxon>
        <taxon>Pseudomonadati</taxon>
        <taxon>Planctomycetota</taxon>
        <taxon>Planctomycetia</taxon>
        <taxon>Gemmatales</taxon>
        <taxon>Gemmataceae</taxon>
        <taxon>Gemmata</taxon>
    </lineage>
</organism>
<dbReference type="CDD" id="cd15904">
    <property type="entry name" value="TSPO_MBR"/>
    <property type="match status" value="1"/>
</dbReference>
<evidence type="ECO:0008006" key="9">
    <source>
        <dbReference type="Google" id="ProtNLM"/>
    </source>
</evidence>
<dbReference type="Gene3D" id="1.20.1260.100">
    <property type="entry name" value="TspO/MBR protein"/>
    <property type="match status" value="1"/>
</dbReference>
<evidence type="ECO:0000256" key="3">
    <source>
        <dbReference type="ARBA" id="ARBA00022692"/>
    </source>
</evidence>
<evidence type="ECO:0000256" key="1">
    <source>
        <dbReference type="ARBA" id="ARBA00004141"/>
    </source>
</evidence>
<proteinExistence type="inferred from homology"/>
<feature type="transmembrane region" description="Helical" evidence="6">
    <location>
        <begin position="61"/>
        <end position="83"/>
    </location>
</feature>